<evidence type="ECO:0000313" key="2">
    <source>
        <dbReference type="EMBL" id="KAK5846908.1"/>
    </source>
</evidence>
<proteinExistence type="predicted"/>
<evidence type="ECO:0000259" key="1">
    <source>
        <dbReference type="Pfam" id="PF13966"/>
    </source>
</evidence>
<dbReference type="Proteomes" id="UP001358586">
    <property type="component" value="Chromosome 1"/>
</dbReference>
<sequence length="143" mass="16759">MGMGPHRLLWKKIWKLNILPKIWVFAWRVSHEILPTNSKIVSIRPTVNSECQRCEAERETLIHAKKDCPTARETLVCSGLGDRLLRNEFDRCINWLEAAMIILDKKAMEDFITFVWNSWNNKNNFTFQGRGECNHDLEQSLDS</sequence>
<organism evidence="2 3">
    <name type="scientific">Gossypium arboreum</name>
    <name type="common">Tree cotton</name>
    <name type="synonym">Gossypium nanking</name>
    <dbReference type="NCBI Taxonomy" id="29729"/>
    <lineage>
        <taxon>Eukaryota</taxon>
        <taxon>Viridiplantae</taxon>
        <taxon>Streptophyta</taxon>
        <taxon>Embryophyta</taxon>
        <taxon>Tracheophyta</taxon>
        <taxon>Spermatophyta</taxon>
        <taxon>Magnoliopsida</taxon>
        <taxon>eudicotyledons</taxon>
        <taxon>Gunneridae</taxon>
        <taxon>Pentapetalae</taxon>
        <taxon>rosids</taxon>
        <taxon>malvids</taxon>
        <taxon>Malvales</taxon>
        <taxon>Malvaceae</taxon>
        <taxon>Malvoideae</taxon>
        <taxon>Gossypium</taxon>
    </lineage>
</organism>
<feature type="domain" description="Reverse transcriptase zinc-binding" evidence="1">
    <location>
        <begin position="8"/>
        <end position="73"/>
    </location>
</feature>
<protein>
    <recommendedName>
        <fullName evidence="1">Reverse transcriptase zinc-binding domain-containing protein</fullName>
    </recommendedName>
</protein>
<name>A0ABR0R742_GOSAR</name>
<evidence type="ECO:0000313" key="3">
    <source>
        <dbReference type="Proteomes" id="UP001358586"/>
    </source>
</evidence>
<dbReference type="Pfam" id="PF13966">
    <property type="entry name" value="zf-RVT"/>
    <property type="match status" value="1"/>
</dbReference>
<dbReference type="InterPro" id="IPR026960">
    <property type="entry name" value="RVT-Znf"/>
</dbReference>
<accession>A0ABR0R742</accession>
<gene>
    <name evidence="2" type="ORF">PVK06_003209</name>
</gene>
<keyword evidence="3" id="KW-1185">Reference proteome</keyword>
<reference evidence="2 3" key="1">
    <citation type="submission" date="2023-03" db="EMBL/GenBank/DDBJ databases">
        <title>WGS of Gossypium arboreum.</title>
        <authorList>
            <person name="Yu D."/>
        </authorList>
    </citation>
    <scope>NUCLEOTIDE SEQUENCE [LARGE SCALE GENOMIC DNA]</scope>
    <source>
        <tissue evidence="2">Leaf</tissue>
    </source>
</reference>
<comment type="caution">
    <text evidence="2">The sequence shown here is derived from an EMBL/GenBank/DDBJ whole genome shotgun (WGS) entry which is preliminary data.</text>
</comment>
<dbReference type="EMBL" id="JARKNE010000001">
    <property type="protein sequence ID" value="KAK5846908.1"/>
    <property type="molecule type" value="Genomic_DNA"/>
</dbReference>